<evidence type="ECO:0000313" key="12">
    <source>
        <dbReference type="EnsemblMetazoa" id="SMAR005203-PA"/>
    </source>
</evidence>
<dbReference type="Gene3D" id="1.10.1100.10">
    <property type="entry name" value="TAFII-230 TBP-binding domain"/>
    <property type="match status" value="1"/>
</dbReference>
<organism evidence="12 13">
    <name type="scientific">Strigamia maritima</name>
    <name type="common">European centipede</name>
    <name type="synonym">Geophilus maritimus</name>
    <dbReference type="NCBI Taxonomy" id="126957"/>
    <lineage>
        <taxon>Eukaryota</taxon>
        <taxon>Metazoa</taxon>
        <taxon>Ecdysozoa</taxon>
        <taxon>Arthropoda</taxon>
        <taxon>Myriapoda</taxon>
        <taxon>Chilopoda</taxon>
        <taxon>Pleurostigmophora</taxon>
        <taxon>Geophilomorpha</taxon>
        <taxon>Linotaeniidae</taxon>
        <taxon>Strigamia</taxon>
    </lineage>
</organism>
<dbReference type="EnsemblMetazoa" id="SMAR005203-RA">
    <property type="protein sequence ID" value="SMAR005203-PA"/>
    <property type="gene ID" value="SMAR005203"/>
</dbReference>
<dbReference type="Gene3D" id="1.20.920.10">
    <property type="entry name" value="Bromodomain-like"/>
    <property type="match status" value="2"/>
</dbReference>
<dbReference type="InterPro" id="IPR041670">
    <property type="entry name" value="Znf-CCHC_6"/>
</dbReference>
<dbReference type="InterPro" id="IPR018359">
    <property type="entry name" value="Bromodomain_CS"/>
</dbReference>
<dbReference type="PRINTS" id="PR00503">
    <property type="entry name" value="BROMODOMAIN"/>
</dbReference>
<feature type="compositionally biased region" description="Basic and acidic residues" evidence="10">
    <location>
        <begin position="1637"/>
        <end position="1652"/>
    </location>
</feature>
<sequence>MESNDHESLSMTAFLFGNIDRTGQLEDDLFDQVQINQQTKNILNKTESKLQLHELNKMANLDVKQITTEEVPTTDDDNDNKDWTRESPSAVDYSDIHELANEGDDDLNKFKTILSSMNPPLSNDDLDDYDDDDEDFITDDDLLPPPLIPLNKSSGSVSGDVRPLSGIMLSKYASVDIETLFPDFRRDQTLRFTRLFKPAKKSIPQIWRGIRNKRRKKTHSNDDIHNVSKQTPEKNWQLKFAPTPTLDQCQTDDEEKYNKLLELAKNVGSKPENAENLPMVPDWRYGPAQLWYDMLEVPNSGVGFDYGFKLKDVEDEENDEFVSEIDEYSDECYQMVNQLSWEDNVVWQGEDIKDEVLANLTNKDNAAGWLPTKFNQTAEGFNQHYKKTALSVTQPLKKPIESKNDTWYSIFPIENVELVHGIWENDIIWDAQSMKRIPGPKIFTIDPNDENIILGVPEDLDPNIRPTESLSKDKNKKNPLKKSQNIFEKEIVEPEVEEIVEEIVEKNPFNISGDEFYNAKMAQDDALHLNGGGTLVQHSTPAIELRFPFFPTYIGAMKLRNFHRLPVKRYSHGELSKPGPHGVVPLLKQIKKKAKMREQERQACGGGEMFFMRTVDDLTARDGEIVLAEYCEEHPPLLMQVGMATKIKNYYKRKPGKDQGPPEYQYGENAYAHSSPFLGSFAPGQSLQTFENNLFRSPIYQHRTPETDFLVLRTRQCYFIREVESTFTVGQLCPLYEVPGPNSKRATTFVRDFLQVYIYRLFWKNADNPRRIKMDDVRKAFPAYSESSIRKRLKLCADFKRTGMDSNSWVLRPGFRLPSEDEIRAMVSPEQCCAHYSMIAAQQRLKDAGYGEKTLFSLDDDNDEEMQVKIDDEVKTAPWNTTRAFINAMKNKCILQLNGVADPTGCGEGFSYVRIPNKPTKEEVDAKPAKKLVTGTDADLRKLSLNNAKSLLKKFGASDAVVKKLTRWEVIAAVRQYSTQQAKSGEAGLNKFARGNRFSIAENQQRYKEECQRIFDLQNKVLQSEEILSTDDDSSSDEDNSDMEAMAKNLESMIASKKTTSQITHEIEEQERLELQKMMMMTTDKQTVPNNNKPVETAPTEPQKGRRLKIYRTFCTADGKEYVRIETVRKPDVIDIYTRIKTTKDPTFLRQFVALDEHQKEEMRKEKRRIQEQLRRLRRIEAREKLSLAPPPTKRVKKDKPELKLKCGACGVVGHMRTNKSCPLYEGAEQFPQQPSISVAMTEEQEEEAEKSEMMMVDEEDLVNVEGTKLVLSKQLVMRADELRRKSLVLKFPKRPIVKAKRAAPTAVHCDYLKRPRKSANRRATDPVITICSVLEGILNEMRDLPNTQPFLLPVNPKTIRDYYNIVTLPMDLQTIRENLRQLKYHSREEFLSDVHQIVENSTIYNGAVSVLTLTAQKMLDLCLQRFAEKEESLMRLEKAINPLLDDNDQVALSFLFEHVVRNKLKTIPDSHPFHRPVDKKHVRDYYTVVQRPMDLETIFKNIKSHKYRNRQSFLRDVELVHQNSVQYNGIEHSFTKKAKEIYDVAVASLVEHECYLQDLEGNIRATLDYVDVDAEIESSATGTNDDESQSRKDDMEIDIIGDDESEIHISSPWNDNNVLIGDLQITPDHSGASCNDHNHSDHNDFLSRLSEEGSDSDTETKNYDGTIIDENYDPSEFLLQTNVGFQQQQVEYDINNDLLVSDSDDET</sequence>
<dbReference type="Pfam" id="PF00439">
    <property type="entry name" value="Bromodomain"/>
    <property type="match status" value="2"/>
</dbReference>
<keyword evidence="5" id="KW-0804">Transcription</keyword>
<evidence type="ECO:0000256" key="9">
    <source>
        <dbReference type="SAM" id="Coils"/>
    </source>
</evidence>
<dbReference type="EMBL" id="JH431585">
    <property type="status" value="NOT_ANNOTATED_CDS"/>
    <property type="molecule type" value="Genomic_DNA"/>
</dbReference>
<dbReference type="SUPFAM" id="SSF47370">
    <property type="entry name" value="Bromodomain"/>
    <property type="match status" value="2"/>
</dbReference>
<dbReference type="GO" id="GO:0005669">
    <property type="term" value="C:transcription factor TFIID complex"/>
    <property type="evidence" value="ECO:0007669"/>
    <property type="project" value="InterPro"/>
</dbReference>
<dbReference type="GO" id="GO:0016251">
    <property type="term" value="F:RNA polymerase II general transcription initiation factor activity"/>
    <property type="evidence" value="ECO:0007669"/>
    <property type="project" value="InterPro"/>
</dbReference>
<feature type="region of interest" description="Disordered" evidence="10">
    <location>
        <begin position="69"/>
        <end position="94"/>
    </location>
</feature>
<evidence type="ECO:0000256" key="6">
    <source>
        <dbReference type="ARBA" id="ARBA00023242"/>
    </source>
</evidence>
<dbReference type="Pfam" id="PF12157">
    <property type="entry name" value="DUF3591"/>
    <property type="match status" value="1"/>
</dbReference>
<proteinExistence type="inferred from homology"/>
<dbReference type="STRING" id="126957.T1IVK3"/>
<dbReference type="Pfam" id="PF09247">
    <property type="entry name" value="TBP-binding"/>
    <property type="match status" value="1"/>
</dbReference>
<dbReference type="InterPro" id="IPR036741">
    <property type="entry name" value="TAFII-230_TBP-bd_sf"/>
</dbReference>
<keyword evidence="6" id="KW-0539">Nucleus</keyword>
<dbReference type="GO" id="GO:0051123">
    <property type="term" value="P:RNA polymerase II preinitiation complex assembly"/>
    <property type="evidence" value="ECO:0007669"/>
    <property type="project" value="TreeGrafter"/>
</dbReference>
<protein>
    <recommendedName>
        <fullName evidence="7">Transcription initiation factor TFIID subunit 1</fullName>
    </recommendedName>
</protein>
<comment type="similarity">
    <text evidence="2">Belongs to the TAF1 family.</text>
</comment>
<feature type="region of interest" description="Disordered" evidence="10">
    <location>
        <begin position="1631"/>
        <end position="1669"/>
    </location>
</feature>
<dbReference type="PROSITE" id="PS00633">
    <property type="entry name" value="BROMODOMAIN_1"/>
    <property type="match status" value="2"/>
</dbReference>
<comment type="subcellular location">
    <subcellularLocation>
        <location evidence="1">Nucleus</location>
    </subcellularLocation>
</comment>
<keyword evidence="13" id="KW-1185">Reference proteome</keyword>
<name>T1IVK3_STRMM</name>
<evidence type="ECO:0000256" key="2">
    <source>
        <dbReference type="ARBA" id="ARBA00009064"/>
    </source>
</evidence>
<reference evidence="12" key="2">
    <citation type="submission" date="2015-02" db="UniProtKB">
        <authorList>
            <consortium name="EnsemblMetazoa"/>
        </authorList>
    </citation>
    <scope>IDENTIFICATION</scope>
</reference>
<reference evidence="13" key="1">
    <citation type="submission" date="2011-05" db="EMBL/GenBank/DDBJ databases">
        <authorList>
            <person name="Richards S.R."/>
            <person name="Qu J."/>
            <person name="Jiang H."/>
            <person name="Jhangiani S.N."/>
            <person name="Agravi P."/>
            <person name="Goodspeed R."/>
            <person name="Gross S."/>
            <person name="Mandapat C."/>
            <person name="Jackson L."/>
            <person name="Mathew T."/>
            <person name="Pu L."/>
            <person name="Thornton R."/>
            <person name="Saada N."/>
            <person name="Wilczek-Boney K.B."/>
            <person name="Lee S."/>
            <person name="Kovar C."/>
            <person name="Wu Y."/>
            <person name="Scherer S.E."/>
            <person name="Worley K.C."/>
            <person name="Muzny D.M."/>
            <person name="Gibbs R."/>
        </authorList>
    </citation>
    <scope>NUCLEOTIDE SEQUENCE</scope>
    <source>
        <strain evidence="13">Brora</strain>
    </source>
</reference>
<dbReference type="InterPro" id="IPR040240">
    <property type="entry name" value="TAF1"/>
</dbReference>
<dbReference type="PhylomeDB" id="T1IVK3"/>
<evidence type="ECO:0000313" key="13">
    <source>
        <dbReference type="Proteomes" id="UP000014500"/>
    </source>
</evidence>
<keyword evidence="9" id="KW-0175">Coiled coil</keyword>
<dbReference type="eggNOG" id="KOG0008">
    <property type="taxonomic scope" value="Eukaryota"/>
</dbReference>
<dbReference type="InterPro" id="IPR009067">
    <property type="entry name" value="TAF_II_230-bd"/>
</dbReference>
<dbReference type="PROSITE" id="PS50014">
    <property type="entry name" value="BROMODOMAIN_2"/>
    <property type="match status" value="2"/>
</dbReference>
<keyword evidence="3" id="KW-0805">Transcription regulation</keyword>
<evidence type="ECO:0000256" key="1">
    <source>
        <dbReference type="ARBA" id="ARBA00004123"/>
    </source>
</evidence>
<dbReference type="InterPro" id="IPR001487">
    <property type="entry name" value="Bromodomain"/>
</dbReference>
<dbReference type="GO" id="GO:0004402">
    <property type="term" value="F:histone acetyltransferase activity"/>
    <property type="evidence" value="ECO:0007669"/>
    <property type="project" value="InterPro"/>
</dbReference>
<dbReference type="CDD" id="cd05511">
    <property type="entry name" value="Bromo_TFIID"/>
    <property type="match status" value="1"/>
</dbReference>
<evidence type="ECO:0000256" key="4">
    <source>
        <dbReference type="ARBA" id="ARBA00023117"/>
    </source>
</evidence>
<evidence type="ECO:0000256" key="5">
    <source>
        <dbReference type="ARBA" id="ARBA00023163"/>
    </source>
</evidence>
<feature type="domain" description="Bromo" evidence="11">
    <location>
        <begin position="1343"/>
        <end position="1413"/>
    </location>
</feature>
<dbReference type="InterPro" id="IPR036427">
    <property type="entry name" value="Bromodomain-like_sf"/>
</dbReference>
<evidence type="ECO:0000259" key="11">
    <source>
        <dbReference type="PROSITE" id="PS50014"/>
    </source>
</evidence>
<dbReference type="Proteomes" id="UP000014500">
    <property type="component" value="Unassembled WGS sequence"/>
</dbReference>
<dbReference type="HOGENOM" id="CLU_000572_3_0_1"/>
<evidence type="ECO:0000256" key="10">
    <source>
        <dbReference type="SAM" id="MobiDB-lite"/>
    </source>
</evidence>
<dbReference type="PANTHER" id="PTHR13900:SF0">
    <property type="entry name" value="TRANSCRIPTION INITIATION FACTOR TFIID SUBUNIT 1"/>
    <property type="match status" value="1"/>
</dbReference>
<feature type="domain" description="Bromo" evidence="11">
    <location>
        <begin position="1466"/>
        <end position="1536"/>
    </location>
</feature>
<dbReference type="OMA" id="RENVRKC"/>
<dbReference type="GO" id="GO:0017025">
    <property type="term" value="F:TBP-class protein binding"/>
    <property type="evidence" value="ECO:0007669"/>
    <property type="project" value="InterPro"/>
</dbReference>
<accession>T1IVK3</accession>
<evidence type="ECO:0000256" key="8">
    <source>
        <dbReference type="PROSITE-ProRule" id="PRU00035"/>
    </source>
</evidence>
<dbReference type="SMART" id="SM00297">
    <property type="entry name" value="BROMO"/>
    <property type="match status" value="2"/>
</dbReference>
<dbReference type="PANTHER" id="PTHR13900">
    <property type="entry name" value="TRANSCRIPTION INITIATION FACTOR TFIID"/>
    <property type="match status" value="1"/>
</dbReference>
<feature type="coiled-coil region" evidence="9">
    <location>
        <begin position="1153"/>
        <end position="1183"/>
    </location>
</feature>
<evidence type="ECO:0000256" key="3">
    <source>
        <dbReference type="ARBA" id="ARBA00023015"/>
    </source>
</evidence>
<evidence type="ECO:0000256" key="7">
    <source>
        <dbReference type="ARBA" id="ARBA00040102"/>
    </source>
</evidence>
<keyword evidence="4 8" id="KW-0103">Bromodomain</keyword>
<dbReference type="Pfam" id="PF15288">
    <property type="entry name" value="zf-CCHC_6"/>
    <property type="match status" value="1"/>
</dbReference>
<feature type="region of interest" description="Disordered" evidence="10">
    <location>
        <begin position="457"/>
        <end position="479"/>
    </location>
</feature>
<dbReference type="InterPro" id="IPR022591">
    <property type="entry name" value="TAF1_HAT_dom"/>
</dbReference>